<proteinExistence type="predicted"/>
<evidence type="ECO:0000313" key="3">
    <source>
        <dbReference type="Proteomes" id="UP001237642"/>
    </source>
</evidence>
<dbReference type="EMBL" id="JAUIZM010000007">
    <property type="protein sequence ID" value="KAK1376949.1"/>
    <property type="molecule type" value="Genomic_DNA"/>
</dbReference>
<gene>
    <name evidence="2" type="ORF">POM88_033142</name>
</gene>
<feature type="compositionally biased region" description="Basic and acidic residues" evidence="1">
    <location>
        <begin position="151"/>
        <end position="177"/>
    </location>
</feature>
<feature type="region of interest" description="Disordered" evidence="1">
    <location>
        <begin position="105"/>
        <end position="192"/>
    </location>
</feature>
<dbReference type="Proteomes" id="UP001237642">
    <property type="component" value="Unassembled WGS sequence"/>
</dbReference>
<reference evidence="2" key="2">
    <citation type="submission" date="2023-05" db="EMBL/GenBank/DDBJ databases">
        <authorList>
            <person name="Schelkunov M.I."/>
        </authorList>
    </citation>
    <scope>NUCLEOTIDE SEQUENCE</scope>
    <source>
        <strain evidence="2">Hsosn_3</strain>
        <tissue evidence="2">Leaf</tissue>
    </source>
</reference>
<protein>
    <submittedName>
        <fullName evidence="2">Uncharacterized protein</fullName>
    </submittedName>
</protein>
<organism evidence="2 3">
    <name type="scientific">Heracleum sosnowskyi</name>
    <dbReference type="NCBI Taxonomy" id="360622"/>
    <lineage>
        <taxon>Eukaryota</taxon>
        <taxon>Viridiplantae</taxon>
        <taxon>Streptophyta</taxon>
        <taxon>Embryophyta</taxon>
        <taxon>Tracheophyta</taxon>
        <taxon>Spermatophyta</taxon>
        <taxon>Magnoliopsida</taxon>
        <taxon>eudicotyledons</taxon>
        <taxon>Gunneridae</taxon>
        <taxon>Pentapetalae</taxon>
        <taxon>asterids</taxon>
        <taxon>campanulids</taxon>
        <taxon>Apiales</taxon>
        <taxon>Apiaceae</taxon>
        <taxon>Apioideae</taxon>
        <taxon>apioid superclade</taxon>
        <taxon>Tordylieae</taxon>
        <taxon>Tordyliinae</taxon>
        <taxon>Heracleum</taxon>
    </lineage>
</organism>
<reference evidence="2" key="1">
    <citation type="submission" date="2023-02" db="EMBL/GenBank/DDBJ databases">
        <title>Genome of toxic invasive species Heracleum sosnowskyi carries increased number of genes despite the absence of recent whole-genome duplications.</title>
        <authorList>
            <person name="Schelkunov M."/>
            <person name="Shtratnikova V."/>
            <person name="Makarenko M."/>
            <person name="Klepikova A."/>
            <person name="Omelchenko D."/>
            <person name="Novikova G."/>
            <person name="Obukhova E."/>
            <person name="Bogdanov V."/>
            <person name="Penin A."/>
            <person name="Logacheva M."/>
        </authorList>
    </citation>
    <scope>NUCLEOTIDE SEQUENCE</scope>
    <source>
        <strain evidence="2">Hsosn_3</strain>
        <tissue evidence="2">Leaf</tissue>
    </source>
</reference>
<accession>A0AAD8I1Y1</accession>
<sequence length="192" mass="22049">MPEVQPFIREFDAHMRANDPQISNETLELLQKSEFKSWFRQKVENDVVKYELFKHLINGPKLIEEKNGVPPTRLEVWDKTHTRAGSEVDEDGRPLYTTAKAKEIALSSDDEDDVTDISDDEGDIEADAVEEEVESDGEGSHEGSEDSLVNDDQRFEGRYQRVEGCDDNRKGKEEAVKQPDMSSHVSIYREMW</sequence>
<feature type="compositionally biased region" description="Acidic residues" evidence="1">
    <location>
        <begin position="108"/>
        <end position="137"/>
    </location>
</feature>
<keyword evidence="3" id="KW-1185">Reference proteome</keyword>
<dbReference type="AlphaFoldDB" id="A0AAD8I1Y1"/>
<evidence type="ECO:0000256" key="1">
    <source>
        <dbReference type="SAM" id="MobiDB-lite"/>
    </source>
</evidence>
<comment type="caution">
    <text evidence="2">The sequence shown here is derived from an EMBL/GenBank/DDBJ whole genome shotgun (WGS) entry which is preliminary data.</text>
</comment>
<name>A0AAD8I1Y1_9APIA</name>
<evidence type="ECO:0000313" key="2">
    <source>
        <dbReference type="EMBL" id="KAK1376949.1"/>
    </source>
</evidence>